<reference evidence="1 2" key="1">
    <citation type="submission" date="2016-08" db="EMBL/GenBank/DDBJ databases">
        <title>A Parts List for Fungal Cellulosomes Revealed by Comparative Genomics.</title>
        <authorList>
            <consortium name="DOE Joint Genome Institute"/>
            <person name="Haitjema C.H."/>
            <person name="Gilmore S.P."/>
            <person name="Henske J.K."/>
            <person name="Solomon K.V."/>
            <person name="De Groot R."/>
            <person name="Kuo A."/>
            <person name="Mondo S.J."/>
            <person name="Salamov A.A."/>
            <person name="Labutti K."/>
            <person name="Zhao Z."/>
            <person name="Chiniquy J."/>
            <person name="Barry K."/>
            <person name="Brewer H.M."/>
            <person name="Purvine S.O."/>
            <person name="Wright A.T."/>
            <person name="Boxma B."/>
            <person name="Van Alen T."/>
            <person name="Hackstein J.H."/>
            <person name="Baker S.E."/>
            <person name="Grigoriev I.V."/>
            <person name="O'Malley M.A."/>
        </authorList>
    </citation>
    <scope>NUCLEOTIDE SEQUENCE [LARGE SCALE GENOMIC DNA]</scope>
    <source>
        <strain evidence="1 2">G1</strain>
    </source>
</reference>
<proteinExistence type="predicted"/>
<dbReference type="AlphaFoldDB" id="A0A1Y2CDH2"/>
<evidence type="ECO:0000313" key="2">
    <source>
        <dbReference type="Proteomes" id="UP000193920"/>
    </source>
</evidence>
<accession>A0A1Y2CDH2</accession>
<evidence type="ECO:0000313" key="1">
    <source>
        <dbReference type="EMBL" id="ORY44966.1"/>
    </source>
</evidence>
<protein>
    <submittedName>
        <fullName evidence="1">Uncharacterized protein</fullName>
    </submittedName>
</protein>
<comment type="caution">
    <text evidence="1">The sequence shown here is derived from an EMBL/GenBank/DDBJ whole genome shotgun (WGS) entry which is preliminary data.</text>
</comment>
<gene>
    <name evidence="1" type="ORF">LY90DRAFT_509523</name>
</gene>
<sequence length="312" mass="37813">MILDQEDINIYLKDKNTKEFYDEYNKENPDIRKLLFLSKNNKICLHEPLNLEYFLLIDISLYCNQKFDVNNINQFNRYIDIINYFYKLLSFMKKNKSVNNIINEINNYDINKNDYSLNNKLLITNETINFIKSDCYSDNNYLNTNLVCKNLKLIFSLTIINDFILKNINNNNDLMCKIYANINDYIDPFRSPFILYIYNYMNIDLYTYISNNIEECLDDIIINLLNTNYIYKSNVDFDIFNNNKFKELIINIFNKNNIYNYESLKNHEYNFKNELHLLPLLQIRNLHDLYMILKIIDLKDDYFDQLKNQILQ</sequence>
<keyword evidence="2" id="KW-1185">Reference proteome</keyword>
<organism evidence="1 2">
    <name type="scientific">Neocallimastix californiae</name>
    <dbReference type="NCBI Taxonomy" id="1754190"/>
    <lineage>
        <taxon>Eukaryota</taxon>
        <taxon>Fungi</taxon>
        <taxon>Fungi incertae sedis</taxon>
        <taxon>Chytridiomycota</taxon>
        <taxon>Chytridiomycota incertae sedis</taxon>
        <taxon>Neocallimastigomycetes</taxon>
        <taxon>Neocallimastigales</taxon>
        <taxon>Neocallimastigaceae</taxon>
        <taxon>Neocallimastix</taxon>
    </lineage>
</organism>
<dbReference type="EMBL" id="MCOG01000112">
    <property type="protein sequence ID" value="ORY44966.1"/>
    <property type="molecule type" value="Genomic_DNA"/>
</dbReference>
<name>A0A1Y2CDH2_9FUNG</name>
<dbReference type="Proteomes" id="UP000193920">
    <property type="component" value="Unassembled WGS sequence"/>
</dbReference>